<evidence type="ECO:0000256" key="1">
    <source>
        <dbReference type="SAM" id="MobiDB-lite"/>
    </source>
</evidence>
<feature type="compositionally biased region" description="Polar residues" evidence="1">
    <location>
        <begin position="37"/>
        <end position="48"/>
    </location>
</feature>
<evidence type="ECO:0000313" key="3">
    <source>
        <dbReference type="Proteomes" id="UP000007322"/>
    </source>
</evidence>
<evidence type="ECO:0000313" key="2">
    <source>
        <dbReference type="EMBL" id="AEO55794.1"/>
    </source>
</evidence>
<feature type="region of interest" description="Disordered" evidence="1">
    <location>
        <begin position="226"/>
        <end position="266"/>
    </location>
</feature>
<dbReference type="InParanoid" id="G2QA46"/>
<sequence length="374" mass="38987">MGNPLRQCQKWLQRNIWGSKGMQPESVAIKPRDPPSNDMSTKTQSHPTTEPPPYSQESRLTALPEYDVLFRPVRATRASTQAAVCVAGVTGGPAAARAVATVISIVSHSVANVSKDERPATVSAITTAVIKFATRVVQVGPGVPSVTIYDQALASVPVASMPALAEGLPKALSNIDHALSSVVPWLRDSVAATIAEAVAKVTDDVAAASLDGGTWRADMYSRLANSTADGVPDRGVASTRSGPQKLPEQLPDPDSSKSSSADTRSKYGSCEAVRRVARMQAVIYAIRAHAATAGHIQAERALAAVAAGSGLPDVANAVPGATKCTCNKSPLSCEASLQVVRARAALSAVKSYTEMTKNTEAAQALSAAERQTRI</sequence>
<dbReference type="VEuPathDB" id="FungiDB:MYCTH_2299979"/>
<organism evidence="2 3">
    <name type="scientific">Thermothelomyces thermophilus (strain ATCC 42464 / BCRC 31852 / DSM 1799)</name>
    <name type="common">Sporotrichum thermophile</name>
    <dbReference type="NCBI Taxonomy" id="573729"/>
    <lineage>
        <taxon>Eukaryota</taxon>
        <taxon>Fungi</taxon>
        <taxon>Dikarya</taxon>
        <taxon>Ascomycota</taxon>
        <taxon>Pezizomycotina</taxon>
        <taxon>Sordariomycetes</taxon>
        <taxon>Sordariomycetidae</taxon>
        <taxon>Sordariales</taxon>
        <taxon>Chaetomiaceae</taxon>
        <taxon>Thermothelomyces</taxon>
    </lineage>
</organism>
<keyword evidence="3" id="KW-1185">Reference proteome</keyword>
<name>G2QA46_THET4</name>
<dbReference type="Proteomes" id="UP000007322">
    <property type="component" value="Chromosome 2"/>
</dbReference>
<proteinExistence type="predicted"/>
<reference evidence="2 3" key="1">
    <citation type="journal article" date="2011" name="Nat. Biotechnol.">
        <title>Comparative genomic analysis of the thermophilic biomass-degrading fungi Myceliophthora thermophila and Thielavia terrestris.</title>
        <authorList>
            <person name="Berka R.M."/>
            <person name="Grigoriev I.V."/>
            <person name="Otillar R."/>
            <person name="Salamov A."/>
            <person name="Grimwood J."/>
            <person name="Reid I."/>
            <person name="Ishmael N."/>
            <person name="John T."/>
            <person name="Darmond C."/>
            <person name="Moisan M.-C."/>
            <person name="Henrissat B."/>
            <person name="Coutinho P.M."/>
            <person name="Lombard V."/>
            <person name="Natvig D.O."/>
            <person name="Lindquist E."/>
            <person name="Schmutz J."/>
            <person name="Lucas S."/>
            <person name="Harris P."/>
            <person name="Powlowski J."/>
            <person name="Bellemare A."/>
            <person name="Taylor D."/>
            <person name="Butler G."/>
            <person name="de Vries R.P."/>
            <person name="Allijn I.E."/>
            <person name="van den Brink J."/>
            <person name="Ushinsky S."/>
            <person name="Storms R."/>
            <person name="Powell A.J."/>
            <person name="Paulsen I.T."/>
            <person name="Elbourne L.D.H."/>
            <person name="Baker S.E."/>
            <person name="Magnuson J."/>
            <person name="LaBoissiere S."/>
            <person name="Clutterbuck A.J."/>
            <person name="Martinez D."/>
            <person name="Wogulis M."/>
            <person name="de Leon A.L."/>
            <person name="Rey M.W."/>
            <person name="Tsang A."/>
        </authorList>
    </citation>
    <scope>NUCLEOTIDE SEQUENCE [LARGE SCALE GENOMIC DNA]</scope>
    <source>
        <strain evidence="3">ATCC 42464 / BCRC 31852 / DSM 1799</strain>
    </source>
</reference>
<feature type="region of interest" description="Disordered" evidence="1">
    <location>
        <begin position="16"/>
        <end position="58"/>
    </location>
</feature>
<dbReference type="AlphaFoldDB" id="G2QA46"/>
<dbReference type="GeneID" id="11511746"/>
<dbReference type="KEGG" id="mtm:MYCTH_2299979"/>
<gene>
    <name evidence="2" type="ORF">MYCTH_2299979</name>
</gene>
<accession>G2QA46</accession>
<dbReference type="EMBL" id="CP003003">
    <property type="protein sequence ID" value="AEO55794.1"/>
    <property type="molecule type" value="Genomic_DNA"/>
</dbReference>
<protein>
    <submittedName>
        <fullName evidence="2">Uncharacterized protein</fullName>
    </submittedName>
</protein>
<dbReference type="RefSeq" id="XP_003661039.1">
    <property type="nucleotide sequence ID" value="XM_003660991.1"/>
</dbReference>
<dbReference type="HOGENOM" id="CLU_740065_0_0_1"/>